<evidence type="ECO:0000313" key="3">
    <source>
        <dbReference type="Proteomes" id="UP000237846"/>
    </source>
</evidence>
<protein>
    <submittedName>
        <fullName evidence="2">Uncharacterized protein</fullName>
    </submittedName>
</protein>
<name>A0A2T0Q2Y7_9ACTN</name>
<sequence length="88" mass="9757">MNRNAVELVPAKRRGFGRRGAVEVVGVKTRPDDHFTRLWPSDDTDALYRIVMLPIRVVALLILWATSSPGRSGFAFIVAAAVTAYFLL</sequence>
<proteinExistence type="predicted"/>
<accession>A0A2T0Q2Y7</accession>
<evidence type="ECO:0000256" key="1">
    <source>
        <dbReference type="SAM" id="Phobius"/>
    </source>
</evidence>
<gene>
    <name evidence="2" type="ORF">CLV72_105520</name>
</gene>
<comment type="caution">
    <text evidence="2">The sequence shown here is derived from an EMBL/GenBank/DDBJ whole genome shotgun (WGS) entry which is preliminary data.</text>
</comment>
<dbReference type="AlphaFoldDB" id="A0A2T0Q2Y7"/>
<dbReference type="RefSeq" id="WP_106248303.1">
    <property type="nucleotide sequence ID" value="NZ_PVZC01000005.1"/>
</dbReference>
<keyword evidence="3" id="KW-1185">Reference proteome</keyword>
<feature type="transmembrane region" description="Helical" evidence="1">
    <location>
        <begin position="71"/>
        <end position="87"/>
    </location>
</feature>
<keyword evidence="1" id="KW-0812">Transmembrane</keyword>
<keyword evidence="1" id="KW-1133">Transmembrane helix</keyword>
<dbReference type="OrthoDB" id="9951899at2"/>
<dbReference type="Proteomes" id="UP000237846">
    <property type="component" value="Unassembled WGS sequence"/>
</dbReference>
<dbReference type="EMBL" id="PVZC01000005">
    <property type="protein sequence ID" value="PRX98167.1"/>
    <property type="molecule type" value="Genomic_DNA"/>
</dbReference>
<feature type="transmembrane region" description="Helical" evidence="1">
    <location>
        <begin position="46"/>
        <end position="65"/>
    </location>
</feature>
<evidence type="ECO:0000313" key="2">
    <source>
        <dbReference type="EMBL" id="PRX98167.1"/>
    </source>
</evidence>
<keyword evidence="1" id="KW-0472">Membrane</keyword>
<reference evidence="2 3" key="1">
    <citation type="submission" date="2018-03" db="EMBL/GenBank/DDBJ databases">
        <title>Genomic Encyclopedia of Archaeal and Bacterial Type Strains, Phase II (KMG-II): from individual species to whole genera.</title>
        <authorList>
            <person name="Goeker M."/>
        </authorList>
    </citation>
    <scope>NUCLEOTIDE SEQUENCE [LARGE SCALE GENOMIC DNA]</scope>
    <source>
        <strain evidence="2 3">DSM 45601</strain>
    </source>
</reference>
<organism evidence="2 3">
    <name type="scientific">Allonocardiopsis opalescens</name>
    <dbReference type="NCBI Taxonomy" id="1144618"/>
    <lineage>
        <taxon>Bacteria</taxon>
        <taxon>Bacillati</taxon>
        <taxon>Actinomycetota</taxon>
        <taxon>Actinomycetes</taxon>
        <taxon>Streptosporangiales</taxon>
        <taxon>Allonocardiopsis</taxon>
    </lineage>
</organism>